<dbReference type="InterPro" id="IPR019019">
    <property type="entry name" value="H-type_lectin_domain"/>
</dbReference>
<keyword evidence="2" id="KW-0472">Membrane</keyword>
<dbReference type="SUPFAM" id="SSF141086">
    <property type="entry name" value="Agglutinin HPA-like"/>
    <property type="match status" value="1"/>
</dbReference>
<dbReference type="InterPro" id="IPR037221">
    <property type="entry name" value="H-type_lectin_dom_sf"/>
</dbReference>
<evidence type="ECO:0000256" key="1">
    <source>
        <dbReference type="SAM" id="MobiDB-lite"/>
    </source>
</evidence>
<dbReference type="GO" id="GO:0007155">
    <property type="term" value="P:cell adhesion"/>
    <property type="evidence" value="ECO:0007669"/>
    <property type="project" value="InterPro"/>
</dbReference>
<dbReference type="RefSeq" id="XP_019634945.1">
    <property type="nucleotide sequence ID" value="XM_019779386.1"/>
</dbReference>
<feature type="domain" description="H-type lectin" evidence="3">
    <location>
        <begin position="205"/>
        <end position="268"/>
    </location>
</feature>
<name>A0A6P4Z064_BRABE</name>
<keyword evidence="2" id="KW-1133">Transmembrane helix</keyword>
<keyword evidence="2" id="KW-0812">Transmembrane</keyword>
<gene>
    <name evidence="5" type="primary">LOC109477919</name>
</gene>
<dbReference type="InterPro" id="IPR011029">
    <property type="entry name" value="DEATH-like_dom_sf"/>
</dbReference>
<evidence type="ECO:0000259" key="3">
    <source>
        <dbReference type="Pfam" id="PF09458"/>
    </source>
</evidence>
<evidence type="ECO:0000313" key="4">
    <source>
        <dbReference type="Proteomes" id="UP000515135"/>
    </source>
</evidence>
<accession>A0A6P4Z064</accession>
<sequence length="271" mass="30698">MDGEVSALAKLFLKISNDFTEKEATRLRELLYTDYHLGKADVENKSPQEICNMLERANKMWVLVKVLKVLGKEKLAQDVKNVAKRDSRKDHGVAIRFTLETLQGYMVPALLMIIAICIGLLYLPAVKNDGNHQNTPKAGMTTPSPGPTSQKEDGEKLQRLEQQIKTLQHDLQEIKKTYIKRCESGIIELPRNIIKKEFGERSLNRTENFKNPFDTEPEVITFGLTKMDLPGADVRIEVKLVSVSKTGLTICFTTWNKSELYSAIVNWMVCA</sequence>
<evidence type="ECO:0000313" key="5">
    <source>
        <dbReference type="RefSeq" id="XP_019634945.1"/>
    </source>
</evidence>
<reference evidence="5" key="1">
    <citation type="submission" date="2025-08" db="UniProtKB">
        <authorList>
            <consortium name="RefSeq"/>
        </authorList>
    </citation>
    <scope>IDENTIFICATION</scope>
    <source>
        <tissue evidence="5">Gonad</tissue>
    </source>
</reference>
<organism evidence="4 5">
    <name type="scientific">Branchiostoma belcheri</name>
    <name type="common">Amphioxus</name>
    <dbReference type="NCBI Taxonomy" id="7741"/>
    <lineage>
        <taxon>Eukaryota</taxon>
        <taxon>Metazoa</taxon>
        <taxon>Chordata</taxon>
        <taxon>Cephalochordata</taxon>
        <taxon>Leptocardii</taxon>
        <taxon>Amphioxiformes</taxon>
        <taxon>Branchiostomatidae</taxon>
        <taxon>Branchiostoma</taxon>
    </lineage>
</organism>
<dbReference type="KEGG" id="bbel:109477919"/>
<proteinExistence type="predicted"/>
<feature type="compositionally biased region" description="Polar residues" evidence="1">
    <location>
        <begin position="133"/>
        <end position="149"/>
    </location>
</feature>
<protein>
    <submittedName>
        <fullName evidence="5">Uncharacterized protein LOC109477919</fullName>
    </submittedName>
</protein>
<dbReference type="AlphaFoldDB" id="A0A6P4Z064"/>
<dbReference type="Pfam" id="PF09458">
    <property type="entry name" value="H_lectin"/>
    <property type="match status" value="1"/>
</dbReference>
<dbReference type="Proteomes" id="UP000515135">
    <property type="component" value="Unplaced"/>
</dbReference>
<feature type="transmembrane region" description="Helical" evidence="2">
    <location>
        <begin position="105"/>
        <end position="125"/>
    </location>
</feature>
<dbReference type="GeneID" id="109477919"/>
<dbReference type="Gene3D" id="1.10.533.10">
    <property type="entry name" value="Death Domain, Fas"/>
    <property type="match status" value="1"/>
</dbReference>
<evidence type="ECO:0000256" key="2">
    <source>
        <dbReference type="SAM" id="Phobius"/>
    </source>
</evidence>
<dbReference type="GO" id="GO:0030246">
    <property type="term" value="F:carbohydrate binding"/>
    <property type="evidence" value="ECO:0007669"/>
    <property type="project" value="InterPro"/>
</dbReference>
<dbReference type="Gene3D" id="2.60.40.2080">
    <property type="match status" value="1"/>
</dbReference>
<feature type="region of interest" description="Disordered" evidence="1">
    <location>
        <begin position="133"/>
        <end position="156"/>
    </location>
</feature>
<keyword evidence="4" id="KW-1185">Reference proteome</keyword>